<dbReference type="KEGG" id="alv:Alvin_1680"/>
<proteinExistence type="predicted"/>
<evidence type="ECO:0000313" key="1">
    <source>
        <dbReference type="EMBL" id="ADC62612.1"/>
    </source>
</evidence>
<dbReference type="EMBL" id="CP001896">
    <property type="protein sequence ID" value="ADC62612.1"/>
    <property type="molecule type" value="Genomic_DNA"/>
</dbReference>
<dbReference type="InterPro" id="IPR058956">
    <property type="entry name" value="MamC"/>
</dbReference>
<organism evidence="1 2">
    <name type="scientific">Allochromatium vinosum (strain ATCC 17899 / DSM 180 / NBRC 103801 / NCIMB 10441 / D)</name>
    <name type="common">Chromatium vinosum</name>
    <dbReference type="NCBI Taxonomy" id="572477"/>
    <lineage>
        <taxon>Bacteria</taxon>
        <taxon>Pseudomonadati</taxon>
        <taxon>Pseudomonadota</taxon>
        <taxon>Gammaproteobacteria</taxon>
        <taxon>Chromatiales</taxon>
        <taxon>Chromatiaceae</taxon>
        <taxon>Allochromatium</taxon>
    </lineage>
</organism>
<dbReference type="STRING" id="572477.Alvin_1680"/>
<gene>
    <name evidence="1" type="ordered locus">Alvin_1680</name>
</gene>
<sequence>MSTHYEPRYYPVPAGPVYPPHPQTAPDCAALMRLATTGAIVAGSAAAAQQIRRFQSGTQTPQGALVETTRTAVIGGVATAAAGAIASSVSDQGFGRLGLMFLIGTAVVYGIQSRMTGSEETS</sequence>
<evidence type="ECO:0000313" key="2">
    <source>
        <dbReference type="Proteomes" id="UP000001441"/>
    </source>
</evidence>
<protein>
    <submittedName>
        <fullName evidence="1">Uncharacterized protein</fullName>
    </submittedName>
</protein>
<dbReference type="HOGENOM" id="CLU_162744_0_0_6"/>
<dbReference type="RefSeq" id="WP_012970886.1">
    <property type="nucleotide sequence ID" value="NC_013851.1"/>
</dbReference>
<dbReference type="eggNOG" id="ENOG50336MD">
    <property type="taxonomic scope" value="Bacteria"/>
</dbReference>
<dbReference type="OrthoDB" id="5772855at2"/>
<reference evidence="1 2" key="1">
    <citation type="journal article" date="2011" name="Stand. Genomic Sci.">
        <title>Complete genome sequence of Allochromatium vinosum DSM 180(T).</title>
        <authorList>
            <person name="Weissgerber T."/>
            <person name="Zigann R."/>
            <person name="Bruce D."/>
            <person name="Chang Y.J."/>
            <person name="Detter J.C."/>
            <person name="Han C."/>
            <person name="Hauser L."/>
            <person name="Jeffries C.D."/>
            <person name="Land M."/>
            <person name="Munk A.C."/>
            <person name="Tapia R."/>
            <person name="Dahl C."/>
        </authorList>
    </citation>
    <scope>NUCLEOTIDE SEQUENCE [LARGE SCALE GENOMIC DNA]</scope>
    <source>
        <strain evidence="2">ATCC 17899 / DSM 180 / NBRC 103801 / NCIMB 10441 / D</strain>
    </source>
</reference>
<accession>D3RTV3</accession>
<name>D3RTV3_ALLVD</name>
<keyword evidence="2" id="KW-1185">Reference proteome</keyword>
<dbReference type="Proteomes" id="UP000001441">
    <property type="component" value="Chromosome"/>
</dbReference>
<dbReference type="Pfam" id="PF26373">
    <property type="entry name" value="MamC"/>
    <property type="match status" value="1"/>
</dbReference>
<dbReference type="AlphaFoldDB" id="D3RTV3"/>